<dbReference type="STRING" id="309803.CTN_0037"/>
<feature type="transmembrane region" description="Helical" evidence="6">
    <location>
        <begin position="26"/>
        <end position="44"/>
    </location>
</feature>
<keyword evidence="3 6" id="KW-0812">Transmembrane</keyword>
<dbReference type="AlphaFoldDB" id="B9KB17"/>
<proteinExistence type="predicted"/>
<evidence type="ECO:0000256" key="2">
    <source>
        <dbReference type="ARBA" id="ARBA00022475"/>
    </source>
</evidence>
<dbReference type="eggNOG" id="COG2244">
    <property type="taxonomic scope" value="Bacteria"/>
</dbReference>
<evidence type="ECO:0000313" key="8">
    <source>
        <dbReference type="Proteomes" id="UP000000445"/>
    </source>
</evidence>
<evidence type="ECO:0000256" key="1">
    <source>
        <dbReference type="ARBA" id="ARBA00004651"/>
    </source>
</evidence>
<dbReference type="KEGG" id="tna:CTN_0037"/>
<gene>
    <name evidence="7" type="ordered locus">CTN_0037</name>
</gene>
<dbReference type="GO" id="GO:0005886">
    <property type="term" value="C:plasma membrane"/>
    <property type="evidence" value="ECO:0007669"/>
    <property type="project" value="UniProtKB-SubCell"/>
</dbReference>
<comment type="subcellular location">
    <subcellularLocation>
        <location evidence="1">Cell membrane</location>
        <topology evidence="1">Multi-pass membrane protein</topology>
    </subcellularLocation>
</comment>
<evidence type="ECO:0000256" key="3">
    <source>
        <dbReference type="ARBA" id="ARBA00022692"/>
    </source>
</evidence>
<dbReference type="HOGENOM" id="CLU_1474510_0_0_0"/>
<reference evidence="7 8" key="1">
    <citation type="journal article" date="2009" name="Biosci. Biotechnol. Biochem.">
        <title>WeGAS: a web-based microbial genome annotation system.</title>
        <authorList>
            <person name="Lee D."/>
            <person name="Seo H."/>
            <person name="Park C."/>
            <person name="Park K."/>
        </authorList>
    </citation>
    <scope>NUCLEOTIDE SEQUENCE [LARGE SCALE GENOMIC DNA]</scope>
    <source>
        <strain evidence="8">ATCC 49049 / DSM 4359 / NBRC 107923 / NS-E</strain>
    </source>
</reference>
<keyword evidence="4 6" id="KW-1133">Transmembrane helix</keyword>
<dbReference type="PANTHER" id="PTHR30250:SF11">
    <property type="entry name" value="O-ANTIGEN TRANSPORTER-RELATED"/>
    <property type="match status" value="1"/>
</dbReference>
<feature type="transmembrane region" description="Helical" evidence="6">
    <location>
        <begin position="56"/>
        <end position="76"/>
    </location>
</feature>
<evidence type="ECO:0000256" key="4">
    <source>
        <dbReference type="ARBA" id="ARBA00022989"/>
    </source>
</evidence>
<dbReference type="EMBL" id="CP000916">
    <property type="protein sequence ID" value="ACM22213.1"/>
    <property type="molecule type" value="Genomic_DNA"/>
</dbReference>
<evidence type="ECO:0000313" key="7">
    <source>
        <dbReference type="EMBL" id="ACM22213.1"/>
    </source>
</evidence>
<protein>
    <submittedName>
        <fullName evidence="7">Uncharacterized protein</fullName>
    </submittedName>
</protein>
<feature type="transmembrane region" description="Helical" evidence="6">
    <location>
        <begin position="82"/>
        <end position="104"/>
    </location>
</feature>
<keyword evidence="8" id="KW-1185">Reference proteome</keyword>
<dbReference type="PANTHER" id="PTHR30250">
    <property type="entry name" value="PST FAMILY PREDICTED COLANIC ACID TRANSPORTER"/>
    <property type="match status" value="1"/>
</dbReference>
<name>B9KB17_THENN</name>
<organism evidence="7 8">
    <name type="scientific">Thermotoga neapolitana (strain ATCC 49049 / DSM 4359 / NBRC 107923 / NS-E)</name>
    <dbReference type="NCBI Taxonomy" id="309803"/>
    <lineage>
        <taxon>Bacteria</taxon>
        <taxon>Thermotogati</taxon>
        <taxon>Thermotogota</taxon>
        <taxon>Thermotogae</taxon>
        <taxon>Thermotogales</taxon>
        <taxon>Thermotogaceae</taxon>
        <taxon>Thermotoga</taxon>
    </lineage>
</organism>
<feature type="transmembrane region" description="Helical" evidence="6">
    <location>
        <begin position="116"/>
        <end position="135"/>
    </location>
</feature>
<dbReference type="RefSeq" id="WP_012644925.1">
    <property type="nucleotide sequence ID" value="NC_011978.1"/>
</dbReference>
<evidence type="ECO:0000256" key="5">
    <source>
        <dbReference type="ARBA" id="ARBA00023136"/>
    </source>
</evidence>
<keyword evidence="2" id="KW-1003">Cell membrane</keyword>
<keyword evidence="5 6" id="KW-0472">Membrane</keyword>
<evidence type="ECO:0000256" key="6">
    <source>
        <dbReference type="SAM" id="Phobius"/>
    </source>
</evidence>
<sequence length="183" mass="20659">MVLILVTMKDFVPLFFGSKFLKVKDLVIYITPIILFISWSNLFGIQIMVPMKKENYLTASVIAGALVNFTMNLLLIPNYQALGAVIGTVVAEFTVTLVQMILVRKLISLKPLFSQIWKHIVAGLITLLVLFLLSQINLNPIWRIVLELATGLTVYVSVEMILKSSINTLVFRKILSFLRIYPS</sequence>
<dbReference type="Proteomes" id="UP000000445">
    <property type="component" value="Chromosome"/>
</dbReference>
<feature type="transmembrane region" description="Helical" evidence="6">
    <location>
        <begin position="141"/>
        <end position="162"/>
    </location>
</feature>
<dbReference type="InterPro" id="IPR050833">
    <property type="entry name" value="Poly_Biosynth_Transport"/>
</dbReference>
<accession>B9KB17</accession>